<dbReference type="EMBL" id="FNGL01000007">
    <property type="protein sequence ID" value="SDL11416.1"/>
    <property type="molecule type" value="Genomic_DNA"/>
</dbReference>
<evidence type="ECO:0000259" key="1">
    <source>
        <dbReference type="Pfam" id="PF03235"/>
    </source>
</evidence>
<comment type="caution">
    <text evidence="2">The sequence shown here is derived from an EMBL/GenBank/DDBJ whole genome shotgun (WGS) entry which is preliminary data.</text>
</comment>
<dbReference type="PANTHER" id="PTHR37292:SF2">
    <property type="entry name" value="DUF262 DOMAIN-CONTAINING PROTEIN"/>
    <property type="match status" value="1"/>
</dbReference>
<dbReference type="STRING" id="1494.SAMN05216497_10788"/>
<gene>
    <name evidence="2" type="ORF">HMJ28_03300</name>
    <name evidence="3" type="ORF">SAMN05216497_10788</name>
</gene>
<dbReference type="Proteomes" id="UP000528432">
    <property type="component" value="Unassembled WGS sequence"/>
</dbReference>
<dbReference type="AlphaFoldDB" id="A0A1G9HEZ7"/>
<reference evidence="2 5" key="2">
    <citation type="submission" date="2020-05" db="EMBL/GenBank/DDBJ databases">
        <title>Draft genome sequence of Clostridium cochlearium strain AGROS13 isolated from a sheep dairy farm in New Zealand.</title>
        <authorList>
            <person name="Gupta T.B."/>
            <person name="Jauregui R."/>
            <person name="Risson A.N."/>
            <person name="Brightwell G."/>
            <person name="Maclean P."/>
        </authorList>
    </citation>
    <scope>NUCLEOTIDE SEQUENCE [LARGE SCALE GENOMIC DNA]</scope>
    <source>
        <strain evidence="2 5">AGROS13</strain>
    </source>
</reference>
<name>A0A1G9HEZ7_CLOCO</name>
<evidence type="ECO:0000313" key="5">
    <source>
        <dbReference type="Proteomes" id="UP000528432"/>
    </source>
</evidence>
<accession>A0A1G9HEZ7</accession>
<dbReference type="Proteomes" id="UP000198811">
    <property type="component" value="Unassembled WGS sequence"/>
</dbReference>
<dbReference type="RefSeq" id="WP_089865335.1">
    <property type="nucleotide sequence ID" value="NZ_FNGL01000007.1"/>
</dbReference>
<dbReference type="Pfam" id="PF03235">
    <property type="entry name" value="GmrSD_N"/>
    <property type="match status" value="1"/>
</dbReference>
<organism evidence="2 5">
    <name type="scientific">Clostridium cochlearium</name>
    <dbReference type="NCBI Taxonomy" id="1494"/>
    <lineage>
        <taxon>Bacteria</taxon>
        <taxon>Bacillati</taxon>
        <taxon>Bacillota</taxon>
        <taxon>Clostridia</taxon>
        <taxon>Eubacteriales</taxon>
        <taxon>Clostridiaceae</taxon>
        <taxon>Clostridium</taxon>
    </lineage>
</organism>
<dbReference type="EMBL" id="JABFIF010000003">
    <property type="protein sequence ID" value="NOH15419.1"/>
    <property type="molecule type" value="Genomic_DNA"/>
</dbReference>
<dbReference type="PANTHER" id="PTHR37292">
    <property type="entry name" value="VNG6097C"/>
    <property type="match status" value="1"/>
</dbReference>
<evidence type="ECO:0000313" key="4">
    <source>
        <dbReference type="Proteomes" id="UP000198811"/>
    </source>
</evidence>
<protein>
    <submittedName>
        <fullName evidence="2">DUF262 domain-containing protein</fullName>
    </submittedName>
</protein>
<feature type="domain" description="GmrSD restriction endonucleases N-terminal" evidence="1">
    <location>
        <begin position="6"/>
        <end position="339"/>
    </location>
</feature>
<evidence type="ECO:0000313" key="3">
    <source>
        <dbReference type="EMBL" id="SDL11416.1"/>
    </source>
</evidence>
<evidence type="ECO:0000313" key="2">
    <source>
        <dbReference type="EMBL" id="NOH15419.1"/>
    </source>
</evidence>
<dbReference type="OrthoDB" id="9798761at2"/>
<dbReference type="InterPro" id="IPR004919">
    <property type="entry name" value="GmrSD_N"/>
</dbReference>
<proteinExistence type="predicted"/>
<sequence length="721" mass="85105">MSNIKLKEIFSKNDENKLVLPDFQRDFVWDKEQQKNLLASFMTYLPVGSILLLEGSKEDFANKKMCFPKESCIPKDECIYLLDGQQRITSLKSIFTDLFYDLDNWKSTWDNIFKDLRNRWFIRIIPKEDEEDIFGYKELKFNDLKKYEPSEVVNFIEYRQIFKTKVQEWINPGFVVKDKKNNIIETNDVNKRNFFIAEYAAREGLVPLYTLYKYNETKELHEYVIDRIARDRIGAIKSEIEDIKDSKEKGDIIKQYLIDIEPNIEILISNEDERSINDAWSNLSAKWSRDILNYLDGILEEEISTIELPANEINRAVAIFESINKGGTPLNTYDLIVAKAAKDKNLESLSKRLLNYLQDKLIINDAIKNNMKNDIDAWYPKYINLINDNELTKVVKSQFLNILSIFSYSYDKNVDYIKIDHIKRNKILNLTSEDINCNTEKAIKSLIRAAAFLQLRCGIIDVKELPYELMILPIAYCLINDDIWNDKKSINKIEYWYWTCIFSGAYRERQNEQCIKDIKNLFKWIKGNINNPYEHYNEKVLDEPGYSDKGILLMKDETHELQNAIRKALLQYILSKEPRDFIYDELYLSAWKVGAEESFKFDDSNQQIKLEDHHIYPLGNATKIGQSSKQLRSQKKHILNSPLNRTYISSSANKKINDMNPEKYLNYVSKVAQYGHFIPTPIEDYFDNYNEKQEEDYERILEDRYNQIRSALVMELDELKS</sequence>
<reference evidence="3 4" key="1">
    <citation type="submission" date="2016-10" db="EMBL/GenBank/DDBJ databases">
        <authorList>
            <person name="Varghese N."/>
            <person name="Submissions S."/>
        </authorList>
    </citation>
    <scope>NUCLEOTIDE SEQUENCE [LARGE SCALE GENOMIC DNA]</scope>
    <source>
        <strain evidence="3 4">NLAE-zl-C224</strain>
    </source>
</reference>
<keyword evidence="4" id="KW-1185">Reference proteome</keyword>